<dbReference type="EMBL" id="LEKV01004254">
    <property type="protein sequence ID" value="KVH96676.1"/>
    <property type="molecule type" value="Genomic_DNA"/>
</dbReference>
<dbReference type="GO" id="GO:0003723">
    <property type="term" value="F:RNA binding"/>
    <property type="evidence" value="ECO:0007669"/>
    <property type="project" value="InterPro"/>
</dbReference>
<evidence type="ECO:0000313" key="5">
    <source>
        <dbReference type="EMBL" id="KVH96676.1"/>
    </source>
</evidence>
<gene>
    <name evidence="5" type="ORF">Ccrd_001241</name>
</gene>
<reference evidence="5 6" key="1">
    <citation type="journal article" date="2016" name="Sci. Rep.">
        <title>The genome sequence of the outbreeding globe artichoke constructed de novo incorporating a phase-aware low-pass sequencing strategy of F1 progeny.</title>
        <authorList>
            <person name="Scaglione D."/>
            <person name="Reyes-Chin-Wo S."/>
            <person name="Acquadro A."/>
            <person name="Froenicke L."/>
            <person name="Portis E."/>
            <person name="Beitel C."/>
            <person name="Tirone M."/>
            <person name="Mauro R."/>
            <person name="Lo Monaco A."/>
            <person name="Mauromicale G."/>
            <person name="Faccioli P."/>
            <person name="Cattivelli L."/>
            <person name="Rieseberg L."/>
            <person name="Michelmore R."/>
            <person name="Lanteri S."/>
        </authorList>
    </citation>
    <scope>NUCLEOTIDE SEQUENCE [LARGE SCALE GENOMIC DNA]</scope>
    <source>
        <strain evidence="5">2C</strain>
    </source>
</reference>
<dbReference type="Pfam" id="PF01535">
    <property type="entry name" value="PPR"/>
    <property type="match status" value="3"/>
</dbReference>
<keyword evidence="1" id="KW-0677">Repeat</keyword>
<evidence type="ECO:0000256" key="3">
    <source>
        <dbReference type="SAM" id="MobiDB-lite"/>
    </source>
</evidence>
<keyword evidence="4" id="KW-0812">Transmembrane</keyword>
<feature type="compositionally biased region" description="Basic and acidic residues" evidence="3">
    <location>
        <begin position="212"/>
        <end position="226"/>
    </location>
</feature>
<feature type="region of interest" description="Disordered" evidence="3">
    <location>
        <begin position="206"/>
        <end position="232"/>
    </location>
</feature>
<dbReference type="NCBIfam" id="TIGR00756">
    <property type="entry name" value="PPR"/>
    <property type="match status" value="2"/>
</dbReference>
<keyword evidence="6" id="KW-1185">Reference proteome</keyword>
<accession>A0A103XTQ5</accession>
<feature type="transmembrane region" description="Helical" evidence="4">
    <location>
        <begin position="104"/>
        <end position="129"/>
    </location>
</feature>
<dbReference type="InterPro" id="IPR002885">
    <property type="entry name" value="PPR_rpt"/>
</dbReference>
<sequence>MDLDLQSCARLLQTITSNVVIKQGKQLHLLFLKRGVLPSSITLANRLLQMYARCGDLIDAWKLFDEMPQRNCFTWNSIIEGYVKSRNKEESLHLFYAMPHKNSFTWNMIISGFVKASFIFSFGMVIPMVVIKRANILGLFVVVDISFGSWEVQLYAKAIVIGLESDKVVSTALDEASWNSMLMGYATNGYGIEALHLFSDMRKVGKRRKSRKKEEEERRGKKEEGSNKLLLGKGSSRDRSYCLLVHQSGKAGSFGLRVAAVSNGNKTALTCCLASAYQAETKAPLACCFRVKPKENTAAVAAVCRVQPKENATAVAAVCRVKPNENTAAIAAVCRVQPKENAAAVVAVCPVKPRENTAAVAAVCRLQSKGNAAAVAAV</sequence>
<evidence type="ECO:0000256" key="1">
    <source>
        <dbReference type="ARBA" id="ARBA00022737"/>
    </source>
</evidence>
<dbReference type="InterPro" id="IPR011990">
    <property type="entry name" value="TPR-like_helical_dom_sf"/>
</dbReference>
<proteinExistence type="predicted"/>
<dbReference type="Gramene" id="KVH96676">
    <property type="protein sequence ID" value="KVH96676"/>
    <property type="gene ID" value="Ccrd_001241"/>
</dbReference>
<feature type="repeat" description="PPR" evidence="2">
    <location>
        <begin position="40"/>
        <end position="74"/>
    </location>
</feature>
<comment type="caution">
    <text evidence="5">The sequence shown here is derived from an EMBL/GenBank/DDBJ whole genome shotgun (WGS) entry which is preliminary data.</text>
</comment>
<name>A0A103XTQ5_CYNCS</name>
<dbReference type="InterPro" id="IPR046960">
    <property type="entry name" value="PPR_At4g14850-like_plant"/>
</dbReference>
<evidence type="ECO:0000256" key="4">
    <source>
        <dbReference type="SAM" id="Phobius"/>
    </source>
</evidence>
<dbReference type="AlphaFoldDB" id="A0A103XTQ5"/>
<protein>
    <submittedName>
        <fullName evidence="5">Pentatricopeptide repeat-containing protein</fullName>
    </submittedName>
</protein>
<dbReference type="PROSITE" id="PS51375">
    <property type="entry name" value="PPR"/>
    <property type="match status" value="2"/>
</dbReference>
<dbReference type="PANTHER" id="PTHR47926">
    <property type="entry name" value="PENTATRICOPEPTIDE REPEAT-CONTAINING PROTEIN"/>
    <property type="match status" value="1"/>
</dbReference>
<dbReference type="Gene3D" id="1.25.40.10">
    <property type="entry name" value="Tetratricopeptide repeat domain"/>
    <property type="match status" value="1"/>
</dbReference>
<organism evidence="5 6">
    <name type="scientific">Cynara cardunculus var. scolymus</name>
    <name type="common">Globe artichoke</name>
    <name type="synonym">Cynara scolymus</name>
    <dbReference type="NCBI Taxonomy" id="59895"/>
    <lineage>
        <taxon>Eukaryota</taxon>
        <taxon>Viridiplantae</taxon>
        <taxon>Streptophyta</taxon>
        <taxon>Embryophyta</taxon>
        <taxon>Tracheophyta</taxon>
        <taxon>Spermatophyta</taxon>
        <taxon>Magnoliopsida</taxon>
        <taxon>eudicotyledons</taxon>
        <taxon>Gunneridae</taxon>
        <taxon>Pentapetalae</taxon>
        <taxon>asterids</taxon>
        <taxon>campanulids</taxon>
        <taxon>Asterales</taxon>
        <taxon>Asteraceae</taxon>
        <taxon>Carduoideae</taxon>
        <taxon>Cardueae</taxon>
        <taxon>Carduinae</taxon>
        <taxon>Cynara</taxon>
    </lineage>
</organism>
<dbReference type="GO" id="GO:0009451">
    <property type="term" value="P:RNA modification"/>
    <property type="evidence" value="ECO:0007669"/>
    <property type="project" value="InterPro"/>
</dbReference>
<evidence type="ECO:0000256" key="2">
    <source>
        <dbReference type="PROSITE-ProRule" id="PRU00708"/>
    </source>
</evidence>
<feature type="repeat" description="PPR" evidence="2">
    <location>
        <begin position="174"/>
        <end position="208"/>
    </location>
</feature>
<keyword evidence="4" id="KW-0472">Membrane</keyword>
<dbReference type="Proteomes" id="UP000243975">
    <property type="component" value="Unassembled WGS sequence"/>
</dbReference>
<evidence type="ECO:0000313" key="6">
    <source>
        <dbReference type="Proteomes" id="UP000243975"/>
    </source>
</evidence>
<keyword evidence="4" id="KW-1133">Transmembrane helix</keyword>